<reference evidence="4" key="2">
    <citation type="submission" date="2007-04" db="EMBL/GenBank/DDBJ databases">
        <title>Draft genome sequence of Bacteroides ovatus (ATCC 8483).</title>
        <authorList>
            <person name="Sudarsanam P."/>
            <person name="Ley R."/>
            <person name="Guruge J."/>
            <person name="Turnbaugh P.J."/>
            <person name="Mahowald M."/>
            <person name="Liep D."/>
            <person name="Gordon J."/>
        </authorList>
    </citation>
    <scope>NUCLEOTIDE SEQUENCE [LARGE SCALE GENOMIC DNA]</scope>
    <source>
        <strain evidence="4">ATCC 8483 / DSM 1896 / JCM 5824 / BCRC 10623 / CCUG 4943 / NCTC 11153</strain>
    </source>
</reference>
<evidence type="ECO:0000313" key="3">
    <source>
        <dbReference type="EMBL" id="EDO13784.1"/>
    </source>
</evidence>
<gene>
    <name evidence="3" type="ORF">BACOVA_00548</name>
</gene>
<dbReference type="PANTHER" id="PTHR34985:SF1">
    <property type="entry name" value="SLR0554 PROTEIN"/>
    <property type="match status" value="1"/>
</dbReference>
<feature type="domain" description="Virulence-associated protein E-like" evidence="1">
    <location>
        <begin position="466"/>
        <end position="677"/>
    </location>
</feature>
<feature type="domain" description="BT4734-like N-terminal" evidence="2">
    <location>
        <begin position="101"/>
        <end position="239"/>
    </location>
</feature>
<name>A0AAN3ABZ8_BACO1</name>
<dbReference type="Pfam" id="PF05272">
    <property type="entry name" value="VapE-like_dom"/>
    <property type="match status" value="1"/>
</dbReference>
<evidence type="ECO:0000259" key="2">
    <source>
        <dbReference type="Pfam" id="PF08800"/>
    </source>
</evidence>
<dbReference type="InterPro" id="IPR027417">
    <property type="entry name" value="P-loop_NTPase"/>
</dbReference>
<dbReference type="SUPFAM" id="SSF52540">
    <property type="entry name" value="P-loop containing nucleoside triphosphate hydrolases"/>
    <property type="match status" value="1"/>
</dbReference>
<dbReference type="InterPro" id="IPR014907">
    <property type="entry name" value="BT4734-like_N"/>
</dbReference>
<sequence length="776" mass="90313">MTISIKEPTVKKLLFEYKKQFFLSTRKAVLCSVLILTQLKIISTIKMENISITTYRGLSLVSGSISIRQMFEFIRGDVYRDRIRRLREAMDAGDTVKADHMKKQLPYCTITATYAKERLAYSLDKYQDIITLDCDDMPAEKIPEFRQLVNDCPDTLGSFVSPRMHGLKIFVYLTGNEAEALRTELNALGTVDFTPLERYHHRMYALASSQYEKLLNTKVDTSGSDPGRGFFVSHDPDAFLSPERLENVKPLTVKVTLPTEEECKNKKRKNPGKRSPLLPVQENASPIDLQVQLDFRKALEYTKRKERLEIGNRDNFFYCLGNQCYHRHITEEESVSLAHSHFGDLPDFDLELPLHNAYQYTSKTDQAEEKEKEPKICQIIKFMDEHYETRRNVVKEQIEFRKIMPALPETELPPFNAVRTKDINTFYINAHINKICCTQADLKAVVDSDYAKPFNPFVHYFTSRKAWNGKTDFIGQMTKTVQAADQAFFEDSFRRWLVGMVACAIDDNVQNHQLMLLHGAQGKGKSTFIRHLLPPELKDYYRNGMIIPENNNHLLQLSSCLLINLDEFDTLSPERMQNLKSLITQDVVNERKVYDIQNYTYIRRASFIASTNNPHCMPDVKENRRILFSTLLNIDYHTPVNHEGIYAQAYALYRQGFQYWYENEEITFLNNRNEAFRQKDPIEENLFFYFRAARQNDIQAQWYPASYLLSVLSMNGRTQANTQTKKMLVTVLESNHFQSRKTSNNITEYWVVEYSAEERKENSIRPQLPVQTGLEL</sequence>
<accession>A0AAN3ABZ8</accession>
<proteinExistence type="predicted"/>
<evidence type="ECO:0000313" key="4">
    <source>
        <dbReference type="Proteomes" id="UP000005475"/>
    </source>
</evidence>
<dbReference type="PANTHER" id="PTHR34985">
    <property type="entry name" value="SLR0554 PROTEIN"/>
    <property type="match status" value="1"/>
</dbReference>
<dbReference type="Pfam" id="PF08800">
    <property type="entry name" value="BT4734-like_N"/>
    <property type="match status" value="1"/>
</dbReference>
<reference evidence="3 4" key="1">
    <citation type="submission" date="2007-03" db="EMBL/GenBank/DDBJ databases">
        <authorList>
            <person name="Fulton L."/>
            <person name="Clifton S."/>
            <person name="Fulton B."/>
            <person name="Xu J."/>
            <person name="Minx P."/>
            <person name="Pepin K.H."/>
            <person name="Johnson M."/>
            <person name="Thiruvilangam P."/>
            <person name="Bhonagiri V."/>
            <person name="Nash W.E."/>
            <person name="Mardis E.R."/>
            <person name="Wilson R.K."/>
        </authorList>
    </citation>
    <scope>NUCLEOTIDE SEQUENCE [LARGE SCALE GENOMIC DNA]</scope>
    <source>
        <strain evidence="4">ATCC 8483 / DSM 1896 / JCM 5824 / BCRC 10623 / CCUG 4943 / NCTC 11153</strain>
    </source>
</reference>
<dbReference type="Proteomes" id="UP000005475">
    <property type="component" value="Unassembled WGS sequence"/>
</dbReference>
<comment type="caution">
    <text evidence="3">The sequence shown here is derived from an EMBL/GenBank/DDBJ whole genome shotgun (WGS) entry which is preliminary data.</text>
</comment>
<dbReference type="InterPro" id="IPR007936">
    <property type="entry name" value="VapE-like_dom"/>
</dbReference>
<organism evidence="3 4">
    <name type="scientific">Bacteroides ovatus (strain ATCC 8483 / DSM 1896 / JCM 5824 / BCRC 10623 / CCUG 4943 / NCTC 11153)</name>
    <dbReference type="NCBI Taxonomy" id="411476"/>
    <lineage>
        <taxon>Bacteria</taxon>
        <taxon>Pseudomonadati</taxon>
        <taxon>Bacteroidota</taxon>
        <taxon>Bacteroidia</taxon>
        <taxon>Bacteroidales</taxon>
        <taxon>Bacteroidaceae</taxon>
        <taxon>Bacteroides</taxon>
    </lineage>
</organism>
<dbReference type="AlphaFoldDB" id="A0AAN3ABZ8"/>
<dbReference type="EMBL" id="AAXF02000034">
    <property type="protein sequence ID" value="EDO13784.1"/>
    <property type="molecule type" value="Genomic_DNA"/>
</dbReference>
<protein>
    <submittedName>
        <fullName evidence="3">VirE N-terminal domain protein</fullName>
    </submittedName>
</protein>
<evidence type="ECO:0000259" key="1">
    <source>
        <dbReference type="Pfam" id="PF05272"/>
    </source>
</evidence>